<sequence>MLALFIRACMGGPFHITTCTCFTLILQHSSAVPAERKGERQYAAKSSITQRYTLIRHPHAGSEAVQRFCASSATASS</sequence>
<reference evidence="1" key="1">
    <citation type="journal article" date="2021" name="Nat. Commun.">
        <title>Genetic determinants of endophytism in the Arabidopsis root mycobiome.</title>
        <authorList>
            <person name="Mesny F."/>
            <person name="Miyauchi S."/>
            <person name="Thiergart T."/>
            <person name="Pickel B."/>
            <person name="Atanasova L."/>
            <person name="Karlsson M."/>
            <person name="Huettel B."/>
            <person name="Barry K.W."/>
            <person name="Haridas S."/>
            <person name="Chen C."/>
            <person name="Bauer D."/>
            <person name="Andreopoulos W."/>
            <person name="Pangilinan J."/>
            <person name="LaButti K."/>
            <person name="Riley R."/>
            <person name="Lipzen A."/>
            <person name="Clum A."/>
            <person name="Drula E."/>
            <person name="Henrissat B."/>
            <person name="Kohler A."/>
            <person name="Grigoriev I.V."/>
            <person name="Martin F.M."/>
            <person name="Hacquard S."/>
        </authorList>
    </citation>
    <scope>NUCLEOTIDE SEQUENCE</scope>
    <source>
        <strain evidence="1">MPI-CAGE-CH-0230</strain>
    </source>
</reference>
<proteinExistence type="predicted"/>
<accession>A0A9P9BLS2</accession>
<evidence type="ECO:0000313" key="1">
    <source>
        <dbReference type="EMBL" id="KAH7025179.1"/>
    </source>
</evidence>
<protein>
    <submittedName>
        <fullName evidence="1">Uncharacterized protein</fullName>
    </submittedName>
</protein>
<dbReference type="GeneID" id="70184688"/>
<dbReference type="Proteomes" id="UP000756346">
    <property type="component" value="Unassembled WGS sequence"/>
</dbReference>
<name>A0A9P9BLS2_9PEZI</name>
<dbReference type="EMBL" id="JAGTJQ010000009">
    <property type="protein sequence ID" value="KAH7025179.1"/>
    <property type="molecule type" value="Genomic_DNA"/>
</dbReference>
<organism evidence="1 2">
    <name type="scientific">Microdochium trichocladiopsis</name>
    <dbReference type="NCBI Taxonomy" id="1682393"/>
    <lineage>
        <taxon>Eukaryota</taxon>
        <taxon>Fungi</taxon>
        <taxon>Dikarya</taxon>
        <taxon>Ascomycota</taxon>
        <taxon>Pezizomycotina</taxon>
        <taxon>Sordariomycetes</taxon>
        <taxon>Xylariomycetidae</taxon>
        <taxon>Xylariales</taxon>
        <taxon>Microdochiaceae</taxon>
        <taxon>Microdochium</taxon>
    </lineage>
</organism>
<dbReference type="AlphaFoldDB" id="A0A9P9BLS2"/>
<keyword evidence="2" id="KW-1185">Reference proteome</keyword>
<dbReference type="RefSeq" id="XP_046008727.1">
    <property type="nucleotide sequence ID" value="XM_046155142.1"/>
</dbReference>
<evidence type="ECO:0000313" key="2">
    <source>
        <dbReference type="Proteomes" id="UP000756346"/>
    </source>
</evidence>
<gene>
    <name evidence="1" type="ORF">B0I36DRAFT_332623</name>
</gene>
<comment type="caution">
    <text evidence="1">The sequence shown here is derived from an EMBL/GenBank/DDBJ whole genome shotgun (WGS) entry which is preliminary data.</text>
</comment>